<evidence type="ECO:0000259" key="6">
    <source>
        <dbReference type="PROSITE" id="PS50835"/>
    </source>
</evidence>
<proteinExistence type="predicted"/>
<dbReference type="InterPro" id="IPR013783">
    <property type="entry name" value="Ig-like_fold"/>
</dbReference>
<evidence type="ECO:0000313" key="8">
    <source>
        <dbReference type="Proteomes" id="UP000694393"/>
    </source>
</evidence>
<accession>A0A8C8S6P7</accession>
<keyword evidence="8" id="KW-1185">Reference proteome</keyword>
<evidence type="ECO:0000256" key="3">
    <source>
        <dbReference type="ARBA" id="ARBA00022989"/>
    </source>
</evidence>
<evidence type="ECO:0000256" key="5">
    <source>
        <dbReference type="SAM" id="SignalP"/>
    </source>
</evidence>
<dbReference type="PROSITE" id="PS50835">
    <property type="entry name" value="IG_LIKE"/>
    <property type="match status" value="1"/>
</dbReference>
<keyword evidence="3" id="KW-1133">Transmembrane helix</keyword>
<reference evidence="7" key="1">
    <citation type="submission" date="2025-08" db="UniProtKB">
        <authorList>
            <consortium name="Ensembl"/>
        </authorList>
    </citation>
    <scope>IDENTIFICATION</scope>
</reference>
<dbReference type="SUPFAM" id="SSF48726">
    <property type="entry name" value="Immunoglobulin"/>
    <property type="match status" value="2"/>
</dbReference>
<sequence>MLRALILALLWRGKWCFSPSSGEGQRLHLTEPETVSVQESLCVLVPCTFTYQDDTKYYFWNSLPQLHGHWFKYPADVNWDRPVASSDPVREVLEETRGRFQLVGDVMHGNCSLKINDARRTDGGRYFFRVERGGFKYSYRLTHSHTEPRISVPKMLVAGELVTVTCTAPGGRCSGSPPQITWMGPLNTTARDILVPLANSTTAHSSILEDHGKELICTVMYPAMVLGQGQRKNIRESLRAAGRAVGEADLGFSVSGS</sequence>
<comment type="subcellular location">
    <subcellularLocation>
        <location evidence="1">Membrane</location>
        <topology evidence="1">Single-pass membrane protein</topology>
    </subcellularLocation>
</comment>
<keyword evidence="2" id="KW-0812">Transmembrane</keyword>
<reference evidence="7" key="2">
    <citation type="submission" date="2025-09" db="UniProtKB">
        <authorList>
            <consortium name="Ensembl"/>
        </authorList>
    </citation>
    <scope>IDENTIFICATION</scope>
</reference>
<feature type="domain" description="Ig-like" evidence="6">
    <location>
        <begin position="148"/>
        <end position="235"/>
    </location>
</feature>
<protein>
    <recommendedName>
        <fullName evidence="6">Ig-like domain-containing protein</fullName>
    </recommendedName>
</protein>
<evidence type="ECO:0000256" key="4">
    <source>
        <dbReference type="ARBA" id="ARBA00023136"/>
    </source>
</evidence>
<dbReference type="PANTHER" id="PTHR12035">
    <property type="entry name" value="SIALIC ACID BINDING IMMUNOGLOBULIN-LIKE LECTIN"/>
    <property type="match status" value="1"/>
</dbReference>
<dbReference type="AlphaFoldDB" id="A0A8C8S6P7"/>
<keyword evidence="5" id="KW-0732">Signal</keyword>
<feature type="chain" id="PRO_5034753348" description="Ig-like domain-containing protein" evidence="5">
    <location>
        <begin position="17"/>
        <end position="257"/>
    </location>
</feature>
<dbReference type="GO" id="GO:0033691">
    <property type="term" value="F:sialic acid binding"/>
    <property type="evidence" value="ECO:0007669"/>
    <property type="project" value="TreeGrafter"/>
</dbReference>
<name>A0A8C8S6P7_9SAUR</name>
<dbReference type="Pfam" id="PF07686">
    <property type="entry name" value="V-set"/>
    <property type="match status" value="1"/>
</dbReference>
<dbReference type="InterPro" id="IPR013106">
    <property type="entry name" value="Ig_V-set"/>
</dbReference>
<evidence type="ECO:0000256" key="2">
    <source>
        <dbReference type="ARBA" id="ARBA00022692"/>
    </source>
</evidence>
<dbReference type="PANTHER" id="PTHR12035:SF125">
    <property type="entry name" value="SIALIC ACID-BINDING IG-LIKE LECTIN 5"/>
    <property type="match status" value="1"/>
</dbReference>
<dbReference type="Proteomes" id="UP000694393">
    <property type="component" value="Unplaced"/>
</dbReference>
<dbReference type="InterPro" id="IPR007110">
    <property type="entry name" value="Ig-like_dom"/>
</dbReference>
<feature type="signal peptide" evidence="5">
    <location>
        <begin position="1"/>
        <end position="16"/>
    </location>
</feature>
<dbReference type="GO" id="GO:0005886">
    <property type="term" value="C:plasma membrane"/>
    <property type="evidence" value="ECO:0007669"/>
    <property type="project" value="TreeGrafter"/>
</dbReference>
<dbReference type="InterPro" id="IPR051036">
    <property type="entry name" value="SIGLEC"/>
</dbReference>
<dbReference type="GO" id="GO:0007155">
    <property type="term" value="P:cell adhesion"/>
    <property type="evidence" value="ECO:0007669"/>
    <property type="project" value="TreeGrafter"/>
</dbReference>
<evidence type="ECO:0000313" key="7">
    <source>
        <dbReference type="Ensembl" id="ENSPCEP00000015182.1"/>
    </source>
</evidence>
<dbReference type="InterPro" id="IPR036179">
    <property type="entry name" value="Ig-like_dom_sf"/>
</dbReference>
<keyword evidence="4" id="KW-0472">Membrane</keyword>
<dbReference type="Ensembl" id="ENSPCET00000015721.1">
    <property type="protein sequence ID" value="ENSPCEP00000015182.1"/>
    <property type="gene ID" value="ENSPCEG00000012002.1"/>
</dbReference>
<organism evidence="7 8">
    <name type="scientific">Pelusios castaneus</name>
    <name type="common">West African mud turtle</name>
    <dbReference type="NCBI Taxonomy" id="367368"/>
    <lineage>
        <taxon>Eukaryota</taxon>
        <taxon>Metazoa</taxon>
        <taxon>Chordata</taxon>
        <taxon>Craniata</taxon>
        <taxon>Vertebrata</taxon>
        <taxon>Euteleostomi</taxon>
        <taxon>Archelosauria</taxon>
        <taxon>Testudinata</taxon>
        <taxon>Testudines</taxon>
        <taxon>Pleurodira</taxon>
        <taxon>Pelomedusidae</taxon>
        <taxon>Pelusios</taxon>
    </lineage>
</organism>
<evidence type="ECO:0000256" key="1">
    <source>
        <dbReference type="ARBA" id="ARBA00004167"/>
    </source>
</evidence>
<dbReference type="Gene3D" id="2.60.40.10">
    <property type="entry name" value="Immunoglobulins"/>
    <property type="match status" value="2"/>
</dbReference>